<evidence type="ECO:0000256" key="11">
    <source>
        <dbReference type="ARBA" id="ARBA00023136"/>
    </source>
</evidence>
<evidence type="ECO:0000256" key="12">
    <source>
        <dbReference type="SAM" id="Phobius"/>
    </source>
</evidence>
<dbReference type="RefSeq" id="WP_332081360.1">
    <property type="nucleotide sequence ID" value="NZ_JAZHYN010000016.1"/>
</dbReference>
<dbReference type="EMBL" id="JAZHYN010000016">
    <property type="protein sequence ID" value="MEF3366361.1"/>
    <property type="molecule type" value="Genomic_DNA"/>
</dbReference>
<protein>
    <submittedName>
        <fullName evidence="14">Cytochrome b/b6 domain-containing protein</fullName>
    </submittedName>
</protein>
<keyword evidence="15" id="KW-1185">Reference proteome</keyword>
<keyword evidence="8" id="KW-0249">Electron transport</keyword>
<evidence type="ECO:0000313" key="14">
    <source>
        <dbReference type="EMBL" id="MEF3366361.1"/>
    </source>
</evidence>
<keyword evidence="10" id="KW-0408">Iron</keyword>
<evidence type="ECO:0000256" key="3">
    <source>
        <dbReference type="ARBA" id="ARBA00022448"/>
    </source>
</evidence>
<gene>
    <name evidence="14" type="ORF">V3H18_07425</name>
</gene>
<dbReference type="Gene3D" id="1.20.950.20">
    <property type="entry name" value="Transmembrane di-heme cytochromes, Chain C"/>
    <property type="match status" value="1"/>
</dbReference>
<evidence type="ECO:0000256" key="2">
    <source>
        <dbReference type="ARBA" id="ARBA00008622"/>
    </source>
</evidence>
<sequence>MSAEASDAVRPKTVHPLFVRVTHWINAVAIFVMILSGWRIYNASPLFGFEFPAGFTLGGWLAGAIAWHFAAMWLLILNGLAYLAYGLLSGHFRRSFLPISGRGLWRDLALARQGRLDHAPGRYNAVQRLAYIGVILAAFVVVLSGFAIWKPVQLQELTALLGGYEAARRWHFFAMAAIVAFLILHISLALSVKGILSPMVTGRAEPSR</sequence>
<dbReference type="SUPFAM" id="SSF81342">
    <property type="entry name" value="Transmembrane di-heme cytochromes"/>
    <property type="match status" value="1"/>
</dbReference>
<dbReference type="Proteomes" id="UP001350748">
    <property type="component" value="Unassembled WGS sequence"/>
</dbReference>
<evidence type="ECO:0000256" key="6">
    <source>
        <dbReference type="ARBA" id="ARBA00022692"/>
    </source>
</evidence>
<evidence type="ECO:0000256" key="1">
    <source>
        <dbReference type="ARBA" id="ARBA00004651"/>
    </source>
</evidence>
<feature type="transmembrane region" description="Helical" evidence="12">
    <location>
        <begin position="129"/>
        <end position="149"/>
    </location>
</feature>
<evidence type="ECO:0000313" key="15">
    <source>
        <dbReference type="Proteomes" id="UP001350748"/>
    </source>
</evidence>
<evidence type="ECO:0000256" key="4">
    <source>
        <dbReference type="ARBA" id="ARBA00022475"/>
    </source>
</evidence>
<dbReference type="Pfam" id="PF01292">
    <property type="entry name" value="Ni_hydr_CYTB"/>
    <property type="match status" value="1"/>
</dbReference>
<dbReference type="PRINTS" id="PR00161">
    <property type="entry name" value="NIHGNASECYTB"/>
</dbReference>
<keyword evidence="11 12" id="KW-0472">Membrane</keyword>
<feature type="transmembrane region" description="Helical" evidence="12">
    <location>
        <begin position="169"/>
        <end position="190"/>
    </location>
</feature>
<keyword evidence="6 12" id="KW-0812">Transmembrane</keyword>
<comment type="caution">
    <text evidence="14">The sequence shown here is derived from an EMBL/GenBank/DDBJ whole genome shotgun (WGS) entry which is preliminary data.</text>
</comment>
<evidence type="ECO:0000256" key="8">
    <source>
        <dbReference type="ARBA" id="ARBA00022982"/>
    </source>
</evidence>
<evidence type="ECO:0000256" key="5">
    <source>
        <dbReference type="ARBA" id="ARBA00022617"/>
    </source>
</evidence>
<evidence type="ECO:0000259" key="13">
    <source>
        <dbReference type="Pfam" id="PF01292"/>
    </source>
</evidence>
<dbReference type="InterPro" id="IPR051542">
    <property type="entry name" value="Hydrogenase_cytochrome"/>
</dbReference>
<feature type="domain" description="Cytochrome b561 bacterial/Ni-hydrogenase" evidence="13">
    <location>
        <begin position="14"/>
        <end position="202"/>
    </location>
</feature>
<feature type="transmembrane region" description="Helical" evidence="12">
    <location>
        <begin position="21"/>
        <end position="41"/>
    </location>
</feature>
<dbReference type="InterPro" id="IPR000516">
    <property type="entry name" value="Ni-dep_Hydgase_cyt-B"/>
</dbReference>
<dbReference type="InterPro" id="IPR016174">
    <property type="entry name" value="Di-haem_cyt_TM"/>
</dbReference>
<comment type="similarity">
    <text evidence="2">Belongs to the HupC/HyaC/HydC family.</text>
</comment>
<feature type="transmembrane region" description="Helical" evidence="12">
    <location>
        <begin position="61"/>
        <end position="85"/>
    </location>
</feature>
<organism evidence="14 15">
    <name type="scientific">Methylocystis borbori</name>
    <dbReference type="NCBI Taxonomy" id="3118750"/>
    <lineage>
        <taxon>Bacteria</taxon>
        <taxon>Pseudomonadati</taxon>
        <taxon>Pseudomonadota</taxon>
        <taxon>Alphaproteobacteria</taxon>
        <taxon>Hyphomicrobiales</taxon>
        <taxon>Methylocystaceae</taxon>
        <taxon>Methylocystis</taxon>
    </lineage>
</organism>
<evidence type="ECO:0000256" key="10">
    <source>
        <dbReference type="ARBA" id="ARBA00023004"/>
    </source>
</evidence>
<dbReference type="PANTHER" id="PTHR30485:SF1">
    <property type="entry name" value="CYTOCHROME YDHU-RELATED"/>
    <property type="match status" value="1"/>
</dbReference>
<accession>A0ABU7XG58</accession>
<dbReference type="PANTHER" id="PTHR30485">
    <property type="entry name" value="NI/FE-HYDROGENASE 1 B-TYPE CYTOCHROME SUBUNIT"/>
    <property type="match status" value="1"/>
</dbReference>
<keyword evidence="7" id="KW-0479">Metal-binding</keyword>
<evidence type="ECO:0000256" key="7">
    <source>
        <dbReference type="ARBA" id="ARBA00022723"/>
    </source>
</evidence>
<keyword evidence="4" id="KW-1003">Cell membrane</keyword>
<comment type="subcellular location">
    <subcellularLocation>
        <location evidence="1">Cell membrane</location>
        <topology evidence="1">Multi-pass membrane protein</topology>
    </subcellularLocation>
</comment>
<keyword evidence="3" id="KW-0813">Transport</keyword>
<keyword evidence="5" id="KW-0349">Heme</keyword>
<name>A0ABU7XG58_9HYPH</name>
<evidence type="ECO:0000256" key="9">
    <source>
        <dbReference type="ARBA" id="ARBA00022989"/>
    </source>
</evidence>
<dbReference type="InterPro" id="IPR011577">
    <property type="entry name" value="Cyt_b561_bac/Ni-Hgenase"/>
</dbReference>
<reference evidence="14 15" key="1">
    <citation type="submission" date="2024-02" db="EMBL/GenBank/DDBJ databases">
        <authorList>
            <person name="Grouzdev D."/>
        </authorList>
    </citation>
    <scope>NUCLEOTIDE SEQUENCE [LARGE SCALE GENOMIC DNA]</scope>
    <source>
        <strain evidence="14 15">9N</strain>
    </source>
</reference>
<proteinExistence type="inferred from homology"/>
<keyword evidence="9 12" id="KW-1133">Transmembrane helix</keyword>